<evidence type="ECO:0000313" key="2">
    <source>
        <dbReference type="Proteomes" id="UP000821853"/>
    </source>
</evidence>
<accession>A0A9J6FF86</accession>
<dbReference type="Proteomes" id="UP000821853">
    <property type="component" value="Chromosome 1"/>
</dbReference>
<gene>
    <name evidence="1" type="ORF">HPB48_005117</name>
</gene>
<organism evidence="1 2">
    <name type="scientific">Haemaphysalis longicornis</name>
    <name type="common">Bush tick</name>
    <dbReference type="NCBI Taxonomy" id="44386"/>
    <lineage>
        <taxon>Eukaryota</taxon>
        <taxon>Metazoa</taxon>
        <taxon>Ecdysozoa</taxon>
        <taxon>Arthropoda</taxon>
        <taxon>Chelicerata</taxon>
        <taxon>Arachnida</taxon>
        <taxon>Acari</taxon>
        <taxon>Parasitiformes</taxon>
        <taxon>Ixodida</taxon>
        <taxon>Ixodoidea</taxon>
        <taxon>Ixodidae</taxon>
        <taxon>Haemaphysalinae</taxon>
        <taxon>Haemaphysalis</taxon>
    </lineage>
</organism>
<dbReference type="OrthoDB" id="103349at2759"/>
<sequence>MCAANDSPAIPCIPCRRRHLGHREQYLPLRHGFHEFFGSPSTHPGPYDDVTEPNIAVFRDDHMIGRRVARRKVHEAFLEPMTHADSKLVS</sequence>
<dbReference type="AlphaFoldDB" id="A0A9J6FF86"/>
<dbReference type="EMBL" id="JABSTR010000001">
    <property type="protein sequence ID" value="KAH9361730.1"/>
    <property type="molecule type" value="Genomic_DNA"/>
</dbReference>
<protein>
    <submittedName>
        <fullName evidence="1">Uncharacterized protein</fullName>
    </submittedName>
</protein>
<evidence type="ECO:0000313" key="1">
    <source>
        <dbReference type="EMBL" id="KAH9361730.1"/>
    </source>
</evidence>
<keyword evidence="2" id="KW-1185">Reference proteome</keyword>
<dbReference type="InterPro" id="IPR017850">
    <property type="entry name" value="Alkaline_phosphatase_core_sf"/>
</dbReference>
<dbReference type="Gene3D" id="3.40.720.10">
    <property type="entry name" value="Alkaline Phosphatase, subunit A"/>
    <property type="match status" value="1"/>
</dbReference>
<name>A0A9J6FF86_HAELO</name>
<comment type="caution">
    <text evidence="1">The sequence shown here is derived from an EMBL/GenBank/DDBJ whole genome shotgun (WGS) entry which is preliminary data.</text>
</comment>
<reference evidence="1 2" key="1">
    <citation type="journal article" date="2020" name="Cell">
        <title>Large-Scale Comparative Analyses of Tick Genomes Elucidate Their Genetic Diversity and Vector Capacities.</title>
        <authorList>
            <consortium name="Tick Genome and Microbiome Consortium (TIGMIC)"/>
            <person name="Jia N."/>
            <person name="Wang J."/>
            <person name="Shi W."/>
            <person name="Du L."/>
            <person name="Sun Y."/>
            <person name="Zhan W."/>
            <person name="Jiang J.F."/>
            <person name="Wang Q."/>
            <person name="Zhang B."/>
            <person name="Ji P."/>
            <person name="Bell-Sakyi L."/>
            <person name="Cui X.M."/>
            <person name="Yuan T.T."/>
            <person name="Jiang B.G."/>
            <person name="Yang W.F."/>
            <person name="Lam T.T."/>
            <person name="Chang Q.C."/>
            <person name="Ding S.J."/>
            <person name="Wang X.J."/>
            <person name="Zhu J.G."/>
            <person name="Ruan X.D."/>
            <person name="Zhao L."/>
            <person name="Wei J.T."/>
            <person name="Ye R.Z."/>
            <person name="Que T.C."/>
            <person name="Du C.H."/>
            <person name="Zhou Y.H."/>
            <person name="Cheng J.X."/>
            <person name="Dai P.F."/>
            <person name="Guo W.B."/>
            <person name="Han X.H."/>
            <person name="Huang E.J."/>
            <person name="Li L.F."/>
            <person name="Wei W."/>
            <person name="Gao Y.C."/>
            <person name="Liu J.Z."/>
            <person name="Shao H.Z."/>
            <person name="Wang X."/>
            <person name="Wang C.C."/>
            <person name="Yang T.C."/>
            <person name="Huo Q.B."/>
            <person name="Li W."/>
            <person name="Chen H.Y."/>
            <person name="Chen S.E."/>
            <person name="Zhou L.G."/>
            <person name="Ni X.B."/>
            <person name="Tian J.H."/>
            <person name="Sheng Y."/>
            <person name="Liu T."/>
            <person name="Pan Y.S."/>
            <person name="Xia L.Y."/>
            <person name="Li J."/>
            <person name="Zhao F."/>
            <person name="Cao W.C."/>
        </authorList>
    </citation>
    <scope>NUCLEOTIDE SEQUENCE [LARGE SCALE GENOMIC DNA]</scope>
    <source>
        <strain evidence="1">HaeL-2018</strain>
    </source>
</reference>
<dbReference type="VEuPathDB" id="VectorBase:HLOH_060912"/>
<proteinExistence type="predicted"/>